<dbReference type="RefSeq" id="WP_310021694.1">
    <property type="nucleotide sequence ID" value="NZ_JAVDUM010000012.1"/>
</dbReference>
<evidence type="ECO:0000313" key="2">
    <source>
        <dbReference type="EMBL" id="MDR6868156.1"/>
    </source>
</evidence>
<organism evidence="2 3">
    <name type="scientific">Microbacterium resistens</name>
    <dbReference type="NCBI Taxonomy" id="156977"/>
    <lineage>
        <taxon>Bacteria</taxon>
        <taxon>Bacillati</taxon>
        <taxon>Actinomycetota</taxon>
        <taxon>Actinomycetes</taxon>
        <taxon>Micrococcales</taxon>
        <taxon>Microbacteriaceae</taxon>
        <taxon>Microbacterium</taxon>
    </lineage>
</organism>
<keyword evidence="3" id="KW-1185">Reference proteome</keyword>
<evidence type="ECO:0000256" key="1">
    <source>
        <dbReference type="SAM" id="MobiDB-lite"/>
    </source>
</evidence>
<proteinExistence type="predicted"/>
<reference evidence="2 3" key="1">
    <citation type="submission" date="2023-07" db="EMBL/GenBank/DDBJ databases">
        <title>Sorghum-associated microbial communities from plants grown in Nebraska, USA.</title>
        <authorList>
            <person name="Schachtman D."/>
        </authorList>
    </citation>
    <scope>NUCLEOTIDE SEQUENCE [LARGE SCALE GENOMIC DNA]</scope>
    <source>
        <strain evidence="2 3">2980</strain>
    </source>
</reference>
<comment type="caution">
    <text evidence="2">The sequence shown here is derived from an EMBL/GenBank/DDBJ whole genome shotgun (WGS) entry which is preliminary data.</text>
</comment>
<feature type="region of interest" description="Disordered" evidence="1">
    <location>
        <begin position="180"/>
        <end position="203"/>
    </location>
</feature>
<feature type="compositionally biased region" description="Basic and acidic residues" evidence="1">
    <location>
        <begin position="189"/>
        <end position="203"/>
    </location>
</feature>
<gene>
    <name evidence="2" type="ORF">J2Y69_002767</name>
</gene>
<dbReference type="Proteomes" id="UP001259347">
    <property type="component" value="Unassembled WGS sequence"/>
</dbReference>
<name>A0ABU1SEZ0_9MICO</name>
<evidence type="ECO:0000313" key="3">
    <source>
        <dbReference type="Proteomes" id="UP001259347"/>
    </source>
</evidence>
<protein>
    <submittedName>
        <fullName evidence="2">Uncharacterized protein</fullName>
    </submittedName>
</protein>
<accession>A0ABU1SEZ0</accession>
<dbReference type="EMBL" id="JAVDUM010000012">
    <property type="protein sequence ID" value="MDR6868156.1"/>
    <property type="molecule type" value="Genomic_DNA"/>
</dbReference>
<sequence length="203" mass="21328">MRNSSVGGDGIRIYDGGRLLVTEGGGIDIVDTGYINIDGNIRGVGRFDWEGVFHQLGPSVFQGPTTFQGPVTITGPDGKLTVEKETLLKALTRVLADLVIEEGGKAVIGNMVIDPTIGGGSVVFQNGGQLFSNADTVQLYLGNSVAQISDDYARLQHAGYVIEIDATGVKMSRGAVRAISGTGTPEGTLHQDDDGYLRRSDGS</sequence>